<dbReference type="GO" id="GO:0042973">
    <property type="term" value="F:glucan endo-1,3-beta-D-glucosidase activity"/>
    <property type="evidence" value="ECO:0007669"/>
    <property type="project" value="UniProtKB-EC"/>
</dbReference>
<evidence type="ECO:0000256" key="8">
    <source>
        <dbReference type="ARBA" id="ARBA00023326"/>
    </source>
</evidence>
<evidence type="ECO:0000256" key="7">
    <source>
        <dbReference type="ARBA" id="ARBA00023316"/>
    </source>
</evidence>
<proteinExistence type="inferred from homology"/>
<evidence type="ECO:0000313" key="11">
    <source>
        <dbReference type="Proteomes" id="UP000290289"/>
    </source>
</evidence>
<keyword evidence="7" id="KW-0961">Cell wall biogenesis/degradation</keyword>
<dbReference type="STRING" id="3750.A0A498HB35"/>
<dbReference type="GO" id="GO:0000272">
    <property type="term" value="P:polysaccharide catabolic process"/>
    <property type="evidence" value="ECO:0007669"/>
    <property type="project" value="UniProtKB-KW"/>
</dbReference>
<gene>
    <name evidence="10" type="ORF">DVH24_028386</name>
</gene>
<dbReference type="Proteomes" id="UP000290289">
    <property type="component" value="Chromosome 17"/>
</dbReference>
<feature type="domain" description="Glycosyl hydrolase family 81 C-terminal" evidence="9">
    <location>
        <begin position="5"/>
        <end position="80"/>
    </location>
</feature>
<evidence type="ECO:0000256" key="6">
    <source>
        <dbReference type="ARBA" id="ARBA00023295"/>
    </source>
</evidence>
<keyword evidence="5" id="KW-0119">Carbohydrate metabolism</keyword>
<keyword evidence="8" id="KW-0624">Polysaccharide degradation</keyword>
<dbReference type="InterPro" id="IPR040720">
    <property type="entry name" value="GH81_C"/>
</dbReference>
<sequence length="83" mass="9505">MNYENEDCRLGIQVLPVLPITEALFFDVGYVKELVKWTSPALLIEKWKGFVYALEGIYDKENAVKKICKFEGFDDGNSLTNLL</sequence>
<keyword evidence="4" id="KW-0378">Hydrolase</keyword>
<dbReference type="Pfam" id="PF17652">
    <property type="entry name" value="Glyco_hydro81C"/>
    <property type="match status" value="1"/>
</dbReference>
<protein>
    <recommendedName>
        <fullName evidence="3">glucan endo-1,3-beta-D-glucosidase</fullName>
        <ecNumber evidence="3">3.2.1.39</ecNumber>
    </recommendedName>
</protein>
<reference evidence="10 11" key="1">
    <citation type="submission" date="2018-10" db="EMBL/GenBank/DDBJ databases">
        <title>A high-quality apple genome assembly.</title>
        <authorList>
            <person name="Hu J."/>
        </authorList>
    </citation>
    <scope>NUCLEOTIDE SEQUENCE [LARGE SCALE GENOMIC DNA]</scope>
    <source>
        <strain evidence="11">cv. HFTH1</strain>
        <tissue evidence="10">Young leaf</tissue>
    </source>
</reference>
<dbReference type="AlphaFoldDB" id="A0A498HB35"/>
<comment type="caution">
    <text evidence="10">The sequence shown here is derived from an EMBL/GenBank/DDBJ whole genome shotgun (WGS) entry which is preliminary data.</text>
</comment>
<dbReference type="PANTHER" id="PTHR31983:SF0">
    <property type="entry name" value="GLUCAN ENDO-1,3-BETA-D-GLUCOSIDASE 2"/>
    <property type="match status" value="1"/>
</dbReference>
<dbReference type="PANTHER" id="PTHR31983">
    <property type="entry name" value="ENDO-1,3(4)-BETA-GLUCANASE 1"/>
    <property type="match status" value="1"/>
</dbReference>
<dbReference type="GO" id="GO:0071555">
    <property type="term" value="P:cell wall organization"/>
    <property type="evidence" value="ECO:0007669"/>
    <property type="project" value="UniProtKB-KW"/>
</dbReference>
<evidence type="ECO:0000259" key="9">
    <source>
        <dbReference type="Pfam" id="PF17652"/>
    </source>
</evidence>
<evidence type="ECO:0000256" key="5">
    <source>
        <dbReference type="ARBA" id="ARBA00023277"/>
    </source>
</evidence>
<evidence type="ECO:0000256" key="1">
    <source>
        <dbReference type="ARBA" id="ARBA00000382"/>
    </source>
</evidence>
<dbReference type="EMBL" id="RDQH01000343">
    <property type="protein sequence ID" value="RXH68239.1"/>
    <property type="molecule type" value="Genomic_DNA"/>
</dbReference>
<dbReference type="InterPro" id="IPR005200">
    <property type="entry name" value="Endo-beta-glucanase"/>
</dbReference>
<name>A0A498HB35_MALDO</name>
<evidence type="ECO:0000313" key="10">
    <source>
        <dbReference type="EMBL" id="RXH68239.1"/>
    </source>
</evidence>
<dbReference type="EC" id="3.2.1.39" evidence="3"/>
<evidence type="ECO:0000256" key="4">
    <source>
        <dbReference type="ARBA" id="ARBA00022801"/>
    </source>
</evidence>
<accession>A0A498HB35</accession>
<keyword evidence="6" id="KW-0326">Glycosidase</keyword>
<comment type="similarity">
    <text evidence="2">Belongs to the glycosyl hydrolase 81 family.</text>
</comment>
<keyword evidence="11" id="KW-1185">Reference proteome</keyword>
<dbReference type="GO" id="GO:0052861">
    <property type="term" value="F:endo-1,3(4)-beta-glucanase activity"/>
    <property type="evidence" value="ECO:0007669"/>
    <property type="project" value="InterPro"/>
</dbReference>
<organism evidence="10 11">
    <name type="scientific">Malus domestica</name>
    <name type="common">Apple</name>
    <name type="synonym">Pyrus malus</name>
    <dbReference type="NCBI Taxonomy" id="3750"/>
    <lineage>
        <taxon>Eukaryota</taxon>
        <taxon>Viridiplantae</taxon>
        <taxon>Streptophyta</taxon>
        <taxon>Embryophyta</taxon>
        <taxon>Tracheophyta</taxon>
        <taxon>Spermatophyta</taxon>
        <taxon>Magnoliopsida</taxon>
        <taxon>eudicotyledons</taxon>
        <taxon>Gunneridae</taxon>
        <taxon>Pentapetalae</taxon>
        <taxon>rosids</taxon>
        <taxon>fabids</taxon>
        <taxon>Rosales</taxon>
        <taxon>Rosaceae</taxon>
        <taxon>Amygdaloideae</taxon>
        <taxon>Maleae</taxon>
        <taxon>Malus</taxon>
    </lineage>
</organism>
<evidence type="ECO:0000256" key="3">
    <source>
        <dbReference type="ARBA" id="ARBA00012780"/>
    </source>
</evidence>
<evidence type="ECO:0000256" key="2">
    <source>
        <dbReference type="ARBA" id="ARBA00010730"/>
    </source>
</evidence>
<comment type="catalytic activity">
    <reaction evidence="1">
        <text>Hydrolysis of (1-&gt;3)-beta-D-glucosidic linkages in (1-&gt;3)-beta-D-glucans.</text>
        <dbReference type="EC" id="3.2.1.39"/>
    </reaction>
</comment>